<sequence>MKAIAAQVTQAEFAAKSPEGKVREQTADQVGEDLLDDSVVTVLLFGLDQVERAIGEHRVTPVDAEQLLLPATGFGVVRGD</sequence>
<evidence type="ECO:0000313" key="1">
    <source>
        <dbReference type="EMBL" id="GES16259.1"/>
    </source>
</evidence>
<dbReference type="AlphaFoldDB" id="A0A5M3X7V3"/>
<protein>
    <submittedName>
        <fullName evidence="1">Uncharacterized protein</fullName>
    </submittedName>
</protein>
<dbReference type="EMBL" id="BLAE01000096">
    <property type="protein sequence ID" value="GES16259.1"/>
    <property type="molecule type" value="Genomic_DNA"/>
</dbReference>
<comment type="caution">
    <text evidence="1">The sequence shown here is derived from an EMBL/GenBank/DDBJ whole genome shotgun (WGS) entry which is preliminary data.</text>
</comment>
<name>A0A5M3X7V3_9ACTN</name>
<accession>A0A5M3X7V3</accession>
<gene>
    <name evidence="1" type="ORF">Amac_098570</name>
</gene>
<dbReference type="Proteomes" id="UP000331127">
    <property type="component" value="Unassembled WGS sequence"/>
</dbReference>
<organism evidence="1 2">
    <name type="scientific">Acrocarpospora macrocephala</name>
    <dbReference type="NCBI Taxonomy" id="150177"/>
    <lineage>
        <taxon>Bacteria</taxon>
        <taxon>Bacillati</taxon>
        <taxon>Actinomycetota</taxon>
        <taxon>Actinomycetes</taxon>
        <taxon>Streptosporangiales</taxon>
        <taxon>Streptosporangiaceae</taxon>
        <taxon>Acrocarpospora</taxon>
    </lineage>
</organism>
<reference evidence="1 2" key="1">
    <citation type="submission" date="2019-10" db="EMBL/GenBank/DDBJ databases">
        <title>Whole genome shotgun sequence of Acrocarpospora macrocephala NBRC 16266.</title>
        <authorList>
            <person name="Ichikawa N."/>
            <person name="Kimura A."/>
            <person name="Kitahashi Y."/>
            <person name="Komaki H."/>
            <person name="Oguchi A."/>
        </authorList>
    </citation>
    <scope>NUCLEOTIDE SEQUENCE [LARGE SCALE GENOMIC DNA]</scope>
    <source>
        <strain evidence="1 2">NBRC 16266</strain>
    </source>
</reference>
<evidence type="ECO:0000313" key="2">
    <source>
        <dbReference type="Proteomes" id="UP000331127"/>
    </source>
</evidence>
<keyword evidence="2" id="KW-1185">Reference proteome</keyword>
<proteinExistence type="predicted"/>